<evidence type="ECO:0000256" key="1">
    <source>
        <dbReference type="SAM" id="Phobius"/>
    </source>
</evidence>
<evidence type="ECO:0000313" key="2">
    <source>
        <dbReference type="EMBL" id="PVH96762.1"/>
    </source>
</evidence>
<dbReference type="Proteomes" id="UP000244855">
    <property type="component" value="Unassembled WGS sequence"/>
</dbReference>
<sequence>MSSLFIPVVSSGRISGILSLFRPGFLFIFPCHSVLFLLSGNGWKNNYIYPPTFSFPWHVSFYVDAYMRRRRTRDSLSMLYVCFMCSKIHSYHIFTVYLNMRRFFSGRAP</sequence>
<keyword evidence="1" id="KW-0472">Membrane</keyword>
<keyword evidence="1" id="KW-0812">Transmembrane</keyword>
<keyword evidence="3" id="KW-1185">Reference proteome</keyword>
<name>A0A2V1DF87_9PLEO</name>
<feature type="transmembrane region" description="Helical" evidence="1">
    <location>
        <begin position="77"/>
        <end position="100"/>
    </location>
</feature>
<proteinExistence type="predicted"/>
<reference evidence="2 3" key="1">
    <citation type="journal article" date="2018" name="Sci. Rep.">
        <title>Comparative genomics provides insights into the lifestyle and reveals functional heterogeneity of dark septate endophytic fungi.</title>
        <authorList>
            <person name="Knapp D.G."/>
            <person name="Nemeth J.B."/>
            <person name="Barry K."/>
            <person name="Hainaut M."/>
            <person name="Henrissat B."/>
            <person name="Johnson J."/>
            <person name="Kuo A."/>
            <person name="Lim J.H.P."/>
            <person name="Lipzen A."/>
            <person name="Nolan M."/>
            <person name="Ohm R.A."/>
            <person name="Tamas L."/>
            <person name="Grigoriev I.V."/>
            <person name="Spatafora J.W."/>
            <person name="Nagy L.G."/>
            <person name="Kovacs G.M."/>
        </authorList>
    </citation>
    <scope>NUCLEOTIDE SEQUENCE [LARGE SCALE GENOMIC DNA]</scope>
    <source>
        <strain evidence="2 3">DSE2036</strain>
    </source>
</reference>
<keyword evidence="1" id="KW-1133">Transmembrane helix</keyword>
<evidence type="ECO:0000313" key="3">
    <source>
        <dbReference type="Proteomes" id="UP000244855"/>
    </source>
</evidence>
<protein>
    <submittedName>
        <fullName evidence="2">Uncharacterized protein</fullName>
    </submittedName>
</protein>
<dbReference type="EMBL" id="KZ805455">
    <property type="protein sequence ID" value="PVH96762.1"/>
    <property type="molecule type" value="Genomic_DNA"/>
</dbReference>
<accession>A0A2V1DF87</accession>
<feature type="transmembrane region" description="Helical" evidence="1">
    <location>
        <begin position="20"/>
        <end position="38"/>
    </location>
</feature>
<dbReference type="AlphaFoldDB" id="A0A2V1DF87"/>
<gene>
    <name evidence="2" type="ORF">DM02DRAFT_104267</name>
</gene>
<organism evidence="2 3">
    <name type="scientific">Periconia macrospinosa</name>
    <dbReference type="NCBI Taxonomy" id="97972"/>
    <lineage>
        <taxon>Eukaryota</taxon>
        <taxon>Fungi</taxon>
        <taxon>Dikarya</taxon>
        <taxon>Ascomycota</taxon>
        <taxon>Pezizomycotina</taxon>
        <taxon>Dothideomycetes</taxon>
        <taxon>Pleosporomycetidae</taxon>
        <taxon>Pleosporales</taxon>
        <taxon>Massarineae</taxon>
        <taxon>Periconiaceae</taxon>
        <taxon>Periconia</taxon>
    </lineage>
</organism>